<comment type="caution">
    <text evidence="3">The sequence shown here is derived from an EMBL/GenBank/DDBJ whole genome shotgun (WGS) entry which is preliminary data.</text>
</comment>
<dbReference type="OrthoDB" id="2192561at2759"/>
<accession>A0A9Q0CHS8</accession>
<dbReference type="GO" id="GO:0030515">
    <property type="term" value="F:snoRNA binding"/>
    <property type="evidence" value="ECO:0007669"/>
    <property type="project" value="TreeGrafter"/>
</dbReference>
<gene>
    <name evidence="3" type="ORF">LUZ63_010766</name>
</gene>
<dbReference type="EMBL" id="JAMQYH010000003">
    <property type="protein sequence ID" value="KAJ1694068.1"/>
    <property type="molecule type" value="Genomic_DNA"/>
</dbReference>
<dbReference type="Proteomes" id="UP001151287">
    <property type="component" value="Unassembled WGS sequence"/>
</dbReference>
<protein>
    <recommendedName>
        <fullName evidence="5">Bystin</fullName>
    </recommendedName>
</protein>
<comment type="similarity">
    <text evidence="1">Belongs to the bystin family.</text>
</comment>
<organism evidence="3 4">
    <name type="scientific">Rhynchospora breviuscula</name>
    <dbReference type="NCBI Taxonomy" id="2022672"/>
    <lineage>
        <taxon>Eukaryota</taxon>
        <taxon>Viridiplantae</taxon>
        <taxon>Streptophyta</taxon>
        <taxon>Embryophyta</taxon>
        <taxon>Tracheophyta</taxon>
        <taxon>Spermatophyta</taxon>
        <taxon>Magnoliopsida</taxon>
        <taxon>Liliopsida</taxon>
        <taxon>Poales</taxon>
        <taxon>Cyperaceae</taxon>
        <taxon>Cyperoideae</taxon>
        <taxon>Rhynchosporeae</taxon>
        <taxon>Rhynchospora</taxon>
    </lineage>
</organism>
<reference evidence="3" key="1">
    <citation type="journal article" date="2022" name="Cell">
        <title>Repeat-based holocentromeres influence genome architecture and karyotype evolution.</title>
        <authorList>
            <person name="Hofstatter P.G."/>
            <person name="Thangavel G."/>
            <person name="Lux T."/>
            <person name="Neumann P."/>
            <person name="Vondrak T."/>
            <person name="Novak P."/>
            <person name="Zhang M."/>
            <person name="Costa L."/>
            <person name="Castellani M."/>
            <person name="Scott A."/>
            <person name="Toegelov H."/>
            <person name="Fuchs J."/>
            <person name="Mata-Sucre Y."/>
            <person name="Dias Y."/>
            <person name="Vanzela A.L.L."/>
            <person name="Huettel B."/>
            <person name="Almeida C.C.S."/>
            <person name="Simkova H."/>
            <person name="Souza G."/>
            <person name="Pedrosa-Harand A."/>
            <person name="Macas J."/>
            <person name="Mayer K.F.X."/>
            <person name="Houben A."/>
            <person name="Marques A."/>
        </authorList>
    </citation>
    <scope>NUCLEOTIDE SEQUENCE</scope>
    <source>
        <strain evidence="3">RhyBre1mFocal</strain>
    </source>
</reference>
<dbReference type="GO" id="GO:0006364">
    <property type="term" value="P:rRNA processing"/>
    <property type="evidence" value="ECO:0007669"/>
    <property type="project" value="TreeGrafter"/>
</dbReference>
<evidence type="ECO:0000313" key="3">
    <source>
        <dbReference type="EMBL" id="KAJ1694068.1"/>
    </source>
</evidence>
<keyword evidence="4" id="KW-1185">Reference proteome</keyword>
<dbReference type="PANTHER" id="PTHR12821">
    <property type="entry name" value="BYSTIN"/>
    <property type="match status" value="1"/>
</dbReference>
<name>A0A9Q0CHS8_9POAL</name>
<feature type="region of interest" description="Disordered" evidence="2">
    <location>
        <begin position="1"/>
        <end position="53"/>
    </location>
</feature>
<evidence type="ECO:0000256" key="1">
    <source>
        <dbReference type="ARBA" id="ARBA00007114"/>
    </source>
</evidence>
<evidence type="ECO:0008006" key="5">
    <source>
        <dbReference type="Google" id="ProtNLM"/>
    </source>
</evidence>
<evidence type="ECO:0000313" key="4">
    <source>
        <dbReference type="Proteomes" id="UP001151287"/>
    </source>
</evidence>
<dbReference type="InterPro" id="IPR007955">
    <property type="entry name" value="Bystin"/>
</dbReference>
<feature type="compositionally biased region" description="Basic and acidic residues" evidence="2">
    <location>
        <begin position="1"/>
        <end position="11"/>
    </location>
</feature>
<proteinExistence type="inferred from homology"/>
<dbReference type="GO" id="GO:0005730">
    <property type="term" value="C:nucleolus"/>
    <property type="evidence" value="ECO:0007669"/>
    <property type="project" value="TreeGrafter"/>
</dbReference>
<dbReference type="GO" id="GO:0030688">
    <property type="term" value="C:preribosome, small subunit precursor"/>
    <property type="evidence" value="ECO:0007669"/>
    <property type="project" value="TreeGrafter"/>
</dbReference>
<dbReference type="AlphaFoldDB" id="A0A9Q0CHS8"/>
<evidence type="ECO:0000256" key="2">
    <source>
        <dbReference type="SAM" id="MobiDB-lite"/>
    </source>
</evidence>
<sequence>MAEAEEKREDTPSEQPQRQQRRVAFALDSDSDFVVSSKKRARSPEHHQSHDETICLDAQPQSELDNTTIKRCKRAKKILSQYTSGKIPLVFKLIRDVKLWEEALYLTEPQNWSDDAMYQVTRVFSSEMGELKLQVFYKNVLLPLVRGNITRNRRLHFPLDQTYWLLKESLSRPAAFNKGFLFPLCQSGTCSSDEAVIIGSIIQIVCIPRVQLSYALYNLAEMDYCSVTSYFINLLLDKSDALSRRAFDALLKHFTSFMEKETIMPEIWHQSLLSFVQRYKNELKRKDKYNLRRLMQNQEHDLITPGIKLELENSHDSIEWEDDAGQPRMTAWLHPMPTMCSTTAAQVGPGLLWGQTRQWA</sequence>
<dbReference type="Pfam" id="PF05291">
    <property type="entry name" value="Bystin"/>
    <property type="match status" value="1"/>
</dbReference>
<feature type="compositionally biased region" description="Basic and acidic residues" evidence="2">
    <location>
        <begin position="42"/>
        <end position="53"/>
    </location>
</feature>
<dbReference type="PANTHER" id="PTHR12821:SF0">
    <property type="entry name" value="BYSTIN"/>
    <property type="match status" value="1"/>
</dbReference>
<dbReference type="GO" id="GO:0005737">
    <property type="term" value="C:cytoplasm"/>
    <property type="evidence" value="ECO:0007669"/>
    <property type="project" value="TreeGrafter"/>
</dbReference>